<comment type="caution">
    <text evidence="2">The sequence shown here is derived from an EMBL/GenBank/DDBJ whole genome shotgun (WGS) entry which is preliminary data.</text>
</comment>
<evidence type="ECO:0000313" key="3">
    <source>
        <dbReference type="Proteomes" id="UP001529510"/>
    </source>
</evidence>
<dbReference type="Proteomes" id="UP001529510">
    <property type="component" value="Unassembled WGS sequence"/>
</dbReference>
<reference evidence="2 3" key="1">
    <citation type="submission" date="2024-05" db="EMBL/GenBank/DDBJ databases">
        <title>Genome sequencing and assembly of Indian major carp, Cirrhinus mrigala (Hamilton, 1822).</title>
        <authorList>
            <person name="Mohindra V."/>
            <person name="Chowdhury L.M."/>
            <person name="Lal K."/>
            <person name="Jena J.K."/>
        </authorList>
    </citation>
    <scope>NUCLEOTIDE SEQUENCE [LARGE SCALE GENOMIC DNA]</scope>
    <source>
        <strain evidence="2">CM1030</strain>
        <tissue evidence="2">Blood</tissue>
    </source>
</reference>
<accession>A0ABD0MIY6</accession>
<dbReference type="EMBL" id="JAMKFB020000601">
    <property type="protein sequence ID" value="KAL0148869.1"/>
    <property type="molecule type" value="Genomic_DNA"/>
</dbReference>
<evidence type="ECO:0000256" key="1">
    <source>
        <dbReference type="SAM" id="MobiDB-lite"/>
    </source>
</evidence>
<gene>
    <name evidence="2" type="ORF">M9458_055878</name>
</gene>
<sequence>MASDATITPETRAVSVTPQRNSVEMGEDTHMESHGLTKILRKDEDFVKDDFTVSAERVGRFVFDKTLQIVKLYVLDYLEDYTPECSYLLLTAIDWPYFYNQIWREFNSGKMRYFYQWDAVTPGMRYRATKRPAYISISYCWNKTFHDQNYLMLVSKPREESESESESETSSDESDSDEYDSDWPIPEDNPFGCCKTNLYFDQSDIPVLNTIFSTIDELFQSS</sequence>
<proteinExistence type="predicted"/>
<protein>
    <submittedName>
        <fullName evidence="2">Uncharacterized protein</fullName>
    </submittedName>
</protein>
<keyword evidence="3" id="KW-1185">Reference proteome</keyword>
<organism evidence="2 3">
    <name type="scientific">Cirrhinus mrigala</name>
    <name type="common">Mrigala</name>
    <dbReference type="NCBI Taxonomy" id="683832"/>
    <lineage>
        <taxon>Eukaryota</taxon>
        <taxon>Metazoa</taxon>
        <taxon>Chordata</taxon>
        <taxon>Craniata</taxon>
        <taxon>Vertebrata</taxon>
        <taxon>Euteleostomi</taxon>
        <taxon>Actinopterygii</taxon>
        <taxon>Neopterygii</taxon>
        <taxon>Teleostei</taxon>
        <taxon>Ostariophysi</taxon>
        <taxon>Cypriniformes</taxon>
        <taxon>Cyprinidae</taxon>
        <taxon>Labeoninae</taxon>
        <taxon>Labeonini</taxon>
        <taxon>Cirrhinus</taxon>
    </lineage>
</organism>
<feature type="region of interest" description="Disordered" evidence="1">
    <location>
        <begin position="157"/>
        <end position="188"/>
    </location>
</feature>
<feature type="compositionally biased region" description="Acidic residues" evidence="1">
    <location>
        <begin position="161"/>
        <end position="181"/>
    </location>
</feature>
<name>A0ABD0MIY6_CIRMR</name>
<dbReference type="AlphaFoldDB" id="A0ABD0MIY6"/>
<evidence type="ECO:0000313" key="2">
    <source>
        <dbReference type="EMBL" id="KAL0148869.1"/>
    </source>
</evidence>